<dbReference type="RefSeq" id="WP_317491800.1">
    <property type="nucleotide sequence ID" value="NZ_CP136051.1"/>
</dbReference>
<evidence type="ECO:0000256" key="2">
    <source>
        <dbReference type="ARBA" id="ARBA00022723"/>
    </source>
</evidence>
<evidence type="ECO:0000256" key="4">
    <source>
        <dbReference type="ARBA" id="ARBA00022833"/>
    </source>
</evidence>
<keyword evidence="4" id="KW-0862">Zinc</keyword>
<evidence type="ECO:0000259" key="5">
    <source>
        <dbReference type="Pfam" id="PF24827"/>
    </source>
</evidence>
<dbReference type="Proteomes" id="UP001302349">
    <property type="component" value="Chromosome"/>
</dbReference>
<dbReference type="EMBL" id="CP136051">
    <property type="protein sequence ID" value="WOK09180.1"/>
    <property type="molecule type" value="Genomic_DNA"/>
</dbReference>
<evidence type="ECO:0000313" key="7">
    <source>
        <dbReference type="Proteomes" id="UP001302349"/>
    </source>
</evidence>
<dbReference type="Gene3D" id="3.40.630.10">
    <property type="entry name" value="Zn peptidases"/>
    <property type="match status" value="1"/>
</dbReference>
<reference evidence="6 7" key="1">
    <citation type="journal article" date="2023" name="Microbiol. Resour. Announc.">
        <title>Complete Genome Sequence of Imperialibacter roseus strain P4T.</title>
        <authorList>
            <person name="Tizabi D.R."/>
            <person name="Bachvaroff T."/>
            <person name="Hill R.T."/>
        </authorList>
    </citation>
    <scope>NUCLEOTIDE SEQUENCE [LARGE SCALE GENOMIC DNA]</scope>
    <source>
        <strain evidence="6 7">P4T</strain>
    </source>
</reference>
<keyword evidence="2" id="KW-0479">Metal-binding</keyword>
<dbReference type="PANTHER" id="PTHR37326">
    <property type="entry name" value="BLL3975 PROTEIN"/>
    <property type="match status" value="1"/>
</dbReference>
<organism evidence="6 7">
    <name type="scientific">Imperialibacter roseus</name>
    <dbReference type="NCBI Taxonomy" id="1324217"/>
    <lineage>
        <taxon>Bacteria</taxon>
        <taxon>Pseudomonadati</taxon>
        <taxon>Bacteroidota</taxon>
        <taxon>Cytophagia</taxon>
        <taxon>Cytophagales</taxon>
        <taxon>Flammeovirgaceae</taxon>
        <taxon>Imperialibacter</taxon>
    </lineage>
</organism>
<sequence length="320" mass="34411">MKELIRQLVSGDMALTAGTKTTGHIPVPGTPIEMPFTLICGIKDGKDILVTGGVHGGEYPCIETAIQLAKELDPNAVAGTVLIIHPVNTAAFLARMQYYGPYDGKNLNRVFPGKATGTVSERIAYVINQLQKEAAFFIDLHGGDIHESLVPFVIYSNVGSKEVSEQSRQASALLGFPYVVGSVSENGSIGGAASCGTPGFLAELGQCGRWNQSEVEQYKVAVKNVLRSLATIPGQVQTYQVEYLEKMLVATARHEGCWYPEVKLEDKVAKGQKLGEIRDFFGTKLSDYHAESDGIVLYLVTSLAITTNDPLCAIGVQSAK</sequence>
<dbReference type="InterPro" id="IPR055438">
    <property type="entry name" value="AstE_AspA_cat"/>
</dbReference>
<name>A0ABZ0IVU5_9BACT</name>
<proteinExistence type="predicted"/>
<keyword evidence="3" id="KW-0378">Hydrolase</keyword>
<feature type="domain" description="Succinylglutamate desuccinylase/Aspartoacylase catalytic" evidence="5">
    <location>
        <begin position="44"/>
        <end position="228"/>
    </location>
</feature>
<dbReference type="InterPro" id="IPR053138">
    <property type="entry name" value="N-alpha-Ac-DABA_deacetylase"/>
</dbReference>
<dbReference type="PIRSF" id="PIRSF039012">
    <property type="entry name" value="ASP"/>
    <property type="match status" value="1"/>
</dbReference>
<comment type="cofactor">
    <cofactor evidence="1">
        <name>Zn(2+)</name>
        <dbReference type="ChEBI" id="CHEBI:29105"/>
    </cofactor>
</comment>
<keyword evidence="7" id="KW-1185">Reference proteome</keyword>
<dbReference type="SUPFAM" id="SSF53187">
    <property type="entry name" value="Zn-dependent exopeptidases"/>
    <property type="match status" value="1"/>
</dbReference>
<evidence type="ECO:0000256" key="3">
    <source>
        <dbReference type="ARBA" id="ARBA00022801"/>
    </source>
</evidence>
<evidence type="ECO:0000256" key="1">
    <source>
        <dbReference type="ARBA" id="ARBA00001947"/>
    </source>
</evidence>
<protein>
    <submittedName>
        <fullName evidence="6">M14 family metallopeptidase</fullName>
    </submittedName>
</protein>
<dbReference type="CDD" id="cd06254">
    <property type="entry name" value="M14_ASTE_ASPA-like"/>
    <property type="match status" value="1"/>
</dbReference>
<dbReference type="PANTHER" id="PTHR37326:SF1">
    <property type="entry name" value="BLL3975 PROTEIN"/>
    <property type="match status" value="1"/>
</dbReference>
<dbReference type="Pfam" id="PF24827">
    <property type="entry name" value="AstE_AspA_cat"/>
    <property type="match status" value="1"/>
</dbReference>
<evidence type="ECO:0000313" key="6">
    <source>
        <dbReference type="EMBL" id="WOK09180.1"/>
    </source>
</evidence>
<accession>A0ABZ0IVU5</accession>
<gene>
    <name evidence="6" type="ORF">RT717_11085</name>
</gene>
<dbReference type="InterPro" id="IPR043795">
    <property type="entry name" value="N-alpha-Ac-DABA-like"/>
</dbReference>